<dbReference type="AlphaFoldDB" id="A0A645FMT5"/>
<gene>
    <name evidence="1" type="ORF">SDC9_162211</name>
</gene>
<organism evidence="1">
    <name type="scientific">bioreactor metagenome</name>
    <dbReference type="NCBI Taxonomy" id="1076179"/>
    <lineage>
        <taxon>unclassified sequences</taxon>
        <taxon>metagenomes</taxon>
        <taxon>ecological metagenomes</taxon>
    </lineage>
</organism>
<name>A0A645FMT5_9ZZZZ</name>
<evidence type="ECO:0000313" key="1">
    <source>
        <dbReference type="EMBL" id="MPN14882.1"/>
    </source>
</evidence>
<dbReference type="EMBL" id="VSSQ01061562">
    <property type="protein sequence ID" value="MPN14882.1"/>
    <property type="molecule type" value="Genomic_DNA"/>
</dbReference>
<sequence>MLPVLGDITDPVLHRIKRAIDHDLLAVIDNLAAVFPARAHNGVRDLGPARSHHPGHAQDLAPLDIEADRLPLGGDLQILNLKQFSADFVELLLIEHGGLPADHVAHHAVQVHVLARIVVRADGRAVPDHRDPVRDLFHFLQEMGYIQDAYAAFRDPLHHLQNFPGILHVKH</sequence>
<protein>
    <submittedName>
        <fullName evidence="1">Uncharacterized protein</fullName>
    </submittedName>
</protein>
<accession>A0A645FMT5</accession>
<reference evidence="1" key="1">
    <citation type="submission" date="2019-08" db="EMBL/GenBank/DDBJ databases">
        <authorList>
            <person name="Kucharzyk K."/>
            <person name="Murdoch R.W."/>
            <person name="Higgins S."/>
            <person name="Loffler F."/>
        </authorList>
    </citation>
    <scope>NUCLEOTIDE SEQUENCE</scope>
</reference>
<proteinExistence type="predicted"/>
<comment type="caution">
    <text evidence="1">The sequence shown here is derived from an EMBL/GenBank/DDBJ whole genome shotgun (WGS) entry which is preliminary data.</text>
</comment>